<protein>
    <submittedName>
        <fullName evidence="1">Uncharacterized protein</fullName>
    </submittedName>
</protein>
<dbReference type="AlphaFoldDB" id="A0AAV9U6R0"/>
<evidence type="ECO:0000313" key="2">
    <source>
        <dbReference type="Proteomes" id="UP001375240"/>
    </source>
</evidence>
<dbReference type="EMBL" id="JAVHNQ010000011">
    <property type="protein sequence ID" value="KAK6336286.1"/>
    <property type="molecule type" value="Genomic_DNA"/>
</dbReference>
<comment type="caution">
    <text evidence="1">The sequence shown here is derived from an EMBL/GenBank/DDBJ whole genome shotgun (WGS) entry which is preliminary data.</text>
</comment>
<evidence type="ECO:0000313" key="1">
    <source>
        <dbReference type="EMBL" id="KAK6336286.1"/>
    </source>
</evidence>
<name>A0AAV9U6R0_9PEZI</name>
<gene>
    <name evidence="1" type="ORF">TWF696_001848</name>
</gene>
<sequence>MKSYGSLNNPNIIPFPALRQTEQMPKFPASQTGTFNRALARLLRRDREGAEADEQSDQESQRIAAQHGALCFDPSVANWKECLPITGADFVVPYEYPDLDFLEQAPFQVAFEAAGKLINESTGHSESGFWMQPGVFVTTLQFSRWQNPQPSNSEIQQFVNDPLSRTTVSIADVNENGSRDDKCSIPVALQEYSIPHDLGFFIPKDSARIPETSVALEAIFEAHEVQGMLTELQGARVFAVGYNGPPDQELCQWIHQYEQQLPANAHRVEISDHVE</sequence>
<organism evidence="1 2">
    <name type="scientific">Orbilia brochopaga</name>
    <dbReference type="NCBI Taxonomy" id="3140254"/>
    <lineage>
        <taxon>Eukaryota</taxon>
        <taxon>Fungi</taxon>
        <taxon>Dikarya</taxon>
        <taxon>Ascomycota</taxon>
        <taxon>Pezizomycotina</taxon>
        <taxon>Orbiliomycetes</taxon>
        <taxon>Orbiliales</taxon>
        <taxon>Orbiliaceae</taxon>
        <taxon>Orbilia</taxon>
    </lineage>
</organism>
<reference evidence="1 2" key="1">
    <citation type="submission" date="2019-10" db="EMBL/GenBank/DDBJ databases">
        <authorList>
            <person name="Palmer J.M."/>
        </authorList>
    </citation>
    <scope>NUCLEOTIDE SEQUENCE [LARGE SCALE GENOMIC DNA]</scope>
    <source>
        <strain evidence="1 2">TWF696</strain>
    </source>
</reference>
<proteinExistence type="predicted"/>
<keyword evidence="2" id="KW-1185">Reference proteome</keyword>
<accession>A0AAV9U6R0</accession>
<dbReference type="Proteomes" id="UP001375240">
    <property type="component" value="Unassembled WGS sequence"/>
</dbReference>